<dbReference type="CDD" id="cd00038">
    <property type="entry name" value="CAP_ED"/>
    <property type="match status" value="1"/>
</dbReference>
<evidence type="ECO:0000313" key="3">
    <source>
        <dbReference type="Proteomes" id="UP000095743"/>
    </source>
</evidence>
<dbReference type="Proteomes" id="UP000095743">
    <property type="component" value="Chromosome"/>
</dbReference>
<accession>A0A1D8GQV0</accession>
<sequence length="196" mass="22882">MELNGYQKLCEELNKIYRIPEVEIKNIRNVFASVKQRKGDKFACEGDIPESIGFVVSGLYKYYYIDRNGDECIKHFTKENDFVASYASFIMRKPSLYYIEALEGSELLVIQYSDYIRGVESSTFWQNIARKYAEKMYIIKELREGSFLKETAQDRYVQFIKENPNLQGRINQKNIASYLGIAPESLSRIKSKLNLT</sequence>
<dbReference type="AlphaFoldDB" id="A0A1D8GQV0"/>
<dbReference type="Pfam" id="PF00027">
    <property type="entry name" value="cNMP_binding"/>
    <property type="match status" value="1"/>
</dbReference>
<evidence type="ECO:0000313" key="2">
    <source>
        <dbReference type="EMBL" id="AOT73248.1"/>
    </source>
</evidence>
<dbReference type="EMBL" id="CP017269">
    <property type="protein sequence ID" value="AOT73248.1"/>
    <property type="molecule type" value="Genomic_DNA"/>
</dbReference>
<reference evidence="2 3" key="1">
    <citation type="submission" date="2016-09" db="EMBL/GenBank/DDBJ databases">
        <title>Genomic analysis reveals versatility of anaerobic energy metabolism of Geosporobacter ferrireducens IRF9 of phylum Firmicutes.</title>
        <authorList>
            <person name="Kim S.-J."/>
        </authorList>
    </citation>
    <scope>NUCLEOTIDE SEQUENCE [LARGE SCALE GENOMIC DNA]</scope>
    <source>
        <strain evidence="2 3">IRF9</strain>
    </source>
</reference>
<dbReference type="KEGG" id="gfe:Gferi_21440"/>
<feature type="domain" description="Cyclic nucleotide-binding" evidence="1">
    <location>
        <begin position="37"/>
        <end position="115"/>
    </location>
</feature>
<dbReference type="SUPFAM" id="SSF51206">
    <property type="entry name" value="cAMP-binding domain-like"/>
    <property type="match status" value="1"/>
</dbReference>
<protein>
    <recommendedName>
        <fullName evidence="1">Cyclic nucleotide-binding domain-containing protein</fullName>
    </recommendedName>
</protein>
<organism evidence="2 3">
    <name type="scientific">Geosporobacter ferrireducens</name>
    <dbReference type="NCBI Taxonomy" id="1424294"/>
    <lineage>
        <taxon>Bacteria</taxon>
        <taxon>Bacillati</taxon>
        <taxon>Bacillota</taxon>
        <taxon>Clostridia</taxon>
        <taxon>Peptostreptococcales</taxon>
        <taxon>Thermotaleaceae</taxon>
        <taxon>Geosporobacter</taxon>
    </lineage>
</organism>
<gene>
    <name evidence="2" type="ORF">Gferi_21440</name>
</gene>
<dbReference type="InterPro" id="IPR018490">
    <property type="entry name" value="cNMP-bd_dom_sf"/>
</dbReference>
<keyword evidence="3" id="KW-1185">Reference proteome</keyword>
<evidence type="ECO:0000259" key="1">
    <source>
        <dbReference type="Pfam" id="PF00027"/>
    </source>
</evidence>
<dbReference type="STRING" id="1424294.Gferi_21440"/>
<dbReference type="InterPro" id="IPR014710">
    <property type="entry name" value="RmlC-like_jellyroll"/>
</dbReference>
<name>A0A1D8GQV0_9FIRM</name>
<dbReference type="Gene3D" id="2.60.120.10">
    <property type="entry name" value="Jelly Rolls"/>
    <property type="match status" value="1"/>
</dbReference>
<proteinExistence type="predicted"/>
<dbReference type="InterPro" id="IPR000595">
    <property type="entry name" value="cNMP-bd_dom"/>
</dbReference>